<evidence type="ECO:0000256" key="1">
    <source>
        <dbReference type="SAM" id="Phobius"/>
    </source>
</evidence>
<reference evidence="3" key="1">
    <citation type="submission" date="2017-04" db="EMBL/GenBank/DDBJ databases">
        <authorList>
            <person name="Varghese N."/>
            <person name="Submissions S."/>
        </authorList>
    </citation>
    <scope>NUCLEOTIDE SEQUENCE [LARGE SCALE GENOMIC DNA]</scope>
    <source>
        <strain evidence="3">DSM 23072</strain>
    </source>
</reference>
<keyword evidence="1" id="KW-0472">Membrane</keyword>
<protein>
    <submittedName>
        <fullName evidence="2">Uncharacterized protein</fullName>
    </submittedName>
</protein>
<evidence type="ECO:0000313" key="2">
    <source>
        <dbReference type="EMBL" id="SMB87690.1"/>
    </source>
</evidence>
<keyword evidence="1" id="KW-0812">Transmembrane</keyword>
<keyword evidence="1" id="KW-1133">Transmembrane helix</keyword>
<dbReference type="RefSeq" id="WP_084257606.1">
    <property type="nucleotide sequence ID" value="NZ_FWWV01000035.1"/>
</dbReference>
<evidence type="ECO:0000313" key="3">
    <source>
        <dbReference type="Proteomes" id="UP000192408"/>
    </source>
</evidence>
<feature type="transmembrane region" description="Helical" evidence="1">
    <location>
        <begin position="12"/>
        <end position="35"/>
    </location>
</feature>
<dbReference type="Pfam" id="PF17364">
    <property type="entry name" value="DUF5389"/>
    <property type="match status" value="1"/>
</dbReference>
<accession>A0A1W1V322</accession>
<proteinExistence type="predicted"/>
<feature type="transmembrane region" description="Helical" evidence="1">
    <location>
        <begin position="82"/>
        <end position="103"/>
    </location>
</feature>
<dbReference type="InterPro" id="IPR035333">
    <property type="entry name" value="DUF5389"/>
</dbReference>
<name>A0A1W1V322_9PAST</name>
<keyword evidence="3" id="KW-1185">Reference proteome</keyword>
<sequence>MGNPQPLNGFSAFSWALALFCLPSILWPLALLVSPSVAENPNLGSRAVFWFSTALWVYPLLLFCTALLLAKLRRRSPQAARTLLVLAFIAFYAALAYLIGSVWH</sequence>
<dbReference type="AlphaFoldDB" id="A0A1W1V322"/>
<organism evidence="2 3">
    <name type="scientific">Pasteurella testudinis DSM 23072</name>
    <dbReference type="NCBI Taxonomy" id="1122938"/>
    <lineage>
        <taxon>Bacteria</taxon>
        <taxon>Pseudomonadati</taxon>
        <taxon>Pseudomonadota</taxon>
        <taxon>Gammaproteobacteria</taxon>
        <taxon>Pasteurellales</taxon>
        <taxon>Pasteurellaceae</taxon>
        <taxon>Pasteurella</taxon>
    </lineage>
</organism>
<dbReference type="EMBL" id="FWWV01000035">
    <property type="protein sequence ID" value="SMB87690.1"/>
    <property type="molecule type" value="Genomic_DNA"/>
</dbReference>
<dbReference type="Proteomes" id="UP000192408">
    <property type="component" value="Unassembled WGS sequence"/>
</dbReference>
<feature type="transmembrane region" description="Helical" evidence="1">
    <location>
        <begin position="47"/>
        <end position="70"/>
    </location>
</feature>
<gene>
    <name evidence="2" type="ORF">SAMN05660772_01057</name>
</gene>